<dbReference type="KEGG" id="mpsc:MPSYJ_27830"/>
<organism evidence="1 2">
    <name type="scientific">Mycolicibacterium psychrotolerans</name>
    <dbReference type="NCBI Taxonomy" id="216929"/>
    <lineage>
        <taxon>Bacteria</taxon>
        <taxon>Bacillati</taxon>
        <taxon>Actinomycetota</taxon>
        <taxon>Actinomycetes</taxon>
        <taxon>Mycobacteriales</taxon>
        <taxon>Mycobacteriaceae</taxon>
        <taxon>Mycolicibacterium</taxon>
    </lineage>
</organism>
<dbReference type="Proteomes" id="UP000466514">
    <property type="component" value="Chromosome"/>
</dbReference>
<dbReference type="AlphaFoldDB" id="A0A7I7MBY6"/>
<accession>A0A7I7MBY6</accession>
<sequence>MSFFTCFWLFPQNEHFSRSPPSPMRAMVLGSYFLLLSMIDRFGGLHRNIPDATRIFRRHATDEAE</sequence>
<keyword evidence="2" id="KW-1185">Reference proteome</keyword>
<evidence type="ECO:0000313" key="1">
    <source>
        <dbReference type="EMBL" id="BBX69322.1"/>
    </source>
</evidence>
<proteinExistence type="predicted"/>
<dbReference type="EMBL" id="AP022574">
    <property type="protein sequence ID" value="BBX69322.1"/>
    <property type="molecule type" value="Genomic_DNA"/>
</dbReference>
<protein>
    <submittedName>
        <fullName evidence="1">Uncharacterized protein</fullName>
    </submittedName>
</protein>
<evidence type="ECO:0000313" key="2">
    <source>
        <dbReference type="Proteomes" id="UP000466514"/>
    </source>
</evidence>
<gene>
    <name evidence="1" type="ORF">MPSYJ_27830</name>
</gene>
<name>A0A7I7MBY6_9MYCO</name>
<reference evidence="1 2" key="1">
    <citation type="journal article" date="2019" name="Emerg. Microbes Infect.">
        <title>Comprehensive subspecies identification of 175 nontuberculous mycobacteria species based on 7547 genomic profiles.</title>
        <authorList>
            <person name="Matsumoto Y."/>
            <person name="Kinjo T."/>
            <person name="Motooka D."/>
            <person name="Nabeya D."/>
            <person name="Jung N."/>
            <person name="Uechi K."/>
            <person name="Horii T."/>
            <person name="Iida T."/>
            <person name="Fujita J."/>
            <person name="Nakamura S."/>
        </authorList>
    </citation>
    <scope>NUCLEOTIDE SEQUENCE [LARGE SCALE GENOMIC DNA]</scope>
    <source>
        <strain evidence="1 2">JCM 13323</strain>
    </source>
</reference>